<dbReference type="Gene3D" id="1.10.489.10">
    <property type="entry name" value="Chloroperoxidase-like"/>
    <property type="match status" value="1"/>
</dbReference>
<evidence type="ECO:0000256" key="1">
    <source>
        <dbReference type="ARBA" id="ARBA00001970"/>
    </source>
</evidence>
<feature type="signal peptide" evidence="9">
    <location>
        <begin position="1"/>
        <end position="22"/>
    </location>
</feature>
<dbReference type="Pfam" id="PF01328">
    <property type="entry name" value="Peroxidase_2"/>
    <property type="match status" value="1"/>
</dbReference>
<evidence type="ECO:0000256" key="6">
    <source>
        <dbReference type="ARBA" id="ARBA00023004"/>
    </source>
</evidence>
<dbReference type="GO" id="GO:0004601">
    <property type="term" value="F:peroxidase activity"/>
    <property type="evidence" value="ECO:0007669"/>
    <property type="project" value="UniProtKB-KW"/>
</dbReference>
<keyword evidence="9" id="KW-0732">Signal</keyword>
<dbReference type="InterPro" id="IPR000028">
    <property type="entry name" value="Chloroperoxidase"/>
</dbReference>
<feature type="compositionally biased region" description="Polar residues" evidence="8">
    <location>
        <begin position="45"/>
        <end position="63"/>
    </location>
</feature>
<keyword evidence="5" id="KW-0560">Oxidoreductase</keyword>
<dbReference type="eggNOG" id="ENOG502S6CG">
    <property type="taxonomic scope" value="Eukaryota"/>
</dbReference>
<feature type="region of interest" description="Disordered" evidence="8">
    <location>
        <begin position="34"/>
        <end position="68"/>
    </location>
</feature>
<evidence type="ECO:0000256" key="8">
    <source>
        <dbReference type="SAM" id="MobiDB-lite"/>
    </source>
</evidence>
<keyword evidence="4" id="KW-0479">Metal-binding</keyword>
<reference evidence="12" key="1">
    <citation type="journal article" date="2011" name="Proc. Natl. Acad. Sci. U.S.A.">
        <title>Obligate biotrophy features unraveled by the genomic analysis of rust fungi.</title>
        <authorList>
            <person name="Duplessis S."/>
            <person name="Cuomo C.A."/>
            <person name="Lin Y.-C."/>
            <person name="Aerts A."/>
            <person name="Tisserant E."/>
            <person name="Veneault-Fourrey C."/>
            <person name="Joly D.L."/>
            <person name="Hacquard S."/>
            <person name="Amselem J."/>
            <person name="Cantarel B.L."/>
            <person name="Chiu R."/>
            <person name="Coutinho P.M."/>
            <person name="Feau N."/>
            <person name="Field M."/>
            <person name="Frey P."/>
            <person name="Gelhaye E."/>
            <person name="Goldberg J."/>
            <person name="Grabherr M.G."/>
            <person name="Kodira C.D."/>
            <person name="Kohler A."/>
            <person name="Kuees U."/>
            <person name="Lindquist E.A."/>
            <person name="Lucas S.M."/>
            <person name="Mago R."/>
            <person name="Mauceli E."/>
            <person name="Morin E."/>
            <person name="Murat C."/>
            <person name="Pangilinan J.L."/>
            <person name="Park R."/>
            <person name="Pearson M."/>
            <person name="Quesneville H."/>
            <person name="Rouhier N."/>
            <person name="Sakthikumar S."/>
            <person name="Salamov A.A."/>
            <person name="Schmutz J."/>
            <person name="Selles B."/>
            <person name="Shapiro H."/>
            <person name="Tanguay P."/>
            <person name="Tuskan G.A."/>
            <person name="Henrissat B."/>
            <person name="Van de Peer Y."/>
            <person name="Rouze P."/>
            <person name="Ellis J.G."/>
            <person name="Dodds P.N."/>
            <person name="Schein J.E."/>
            <person name="Zhong S."/>
            <person name="Hamelin R.C."/>
            <person name="Grigoriev I.V."/>
            <person name="Szabo L.J."/>
            <person name="Martin F."/>
        </authorList>
    </citation>
    <scope>NUCLEOTIDE SEQUENCE [LARGE SCALE GENOMIC DNA]</scope>
    <source>
        <strain evidence="12">98AG31 / pathotype 3-4-7</strain>
    </source>
</reference>
<keyword evidence="3" id="KW-0349">Heme</keyword>
<dbReference type="AlphaFoldDB" id="F4RQH1"/>
<dbReference type="HOGENOM" id="CLU_029871_4_0_1"/>
<dbReference type="OrthoDB" id="2542103at2759"/>
<dbReference type="Proteomes" id="UP000001072">
    <property type="component" value="Unassembled WGS sequence"/>
</dbReference>
<dbReference type="GO" id="GO:0046872">
    <property type="term" value="F:metal ion binding"/>
    <property type="evidence" value="ECO:0007669"/>
    <property type="project" value="UniProtKB-KW"/>
</dbReference>
<dbReference type="PANTHER" id="PTHR33577">
    <property type="entry name" value="STERIGMATOCYSTIN BIOSYNTHESIS PEROXIDASE STCC-RELATED"/>
    <property type="match status" value="1"/>
</dbReference>
<feature type="chain" id="PRO_5003317864" description="Heme haloperoxidase family profile domain-containing protein" evidence="9">
    <location>
        <begin position="23"/>
        <end position="429"/>
    </location>
</feature>
<dbReference type="VEuPathDB" id="FungiDB:MELLADRAFT_107698"/>
<gene>
    <name evidence="11" type="ORF">MELLADRAFT_107698</name>
</gene>
<sequence>MKSSTMQSFVLLSIAFITQVGAFPQYANYNRQSTGNPNGDGYTNGAGNSNGDSTGAGNTNGESNAAMGTDHNSGLLGLGIPSNIDLAPIVSVGRKIIPDAEHEFMEPGPGDVRGLCPGLNIMANHGYIPRNGITDMTQLAYGLQEGLGLAPDFTLVLIAFALKTCVDLTTLKMSIGRTDSRTDGPLSVLLGTAPGLFSAEAHNKYEIDGSLGGDDAYFAPGKRSHFNGTRWNRWRQIAVEKYDGVMSIPWNSEVRSIQYKECRDMNPECHWAVVDQFAFYAAQNLISTLIPSSEENGKPGPALVDTIDTFFGFHKDSTGQYTHGSSRFPPGSSGVWYRRTVPHTFPEFVEAGIASLAPHFPIFGSNNGALGTWNADPVQINTVADVNLICLILNQFTNVDDTRYGGVAKDALKLLLGNLTSVLRHNSGC</sequence>
<accession>F4RQH1</accession>
<comment type="similarity">
    <text evidence="7">Belongs to the chloroperoxidase family.</text>
</comment>
<evidence type="ECO:0000256" key="7">
    <source>
        <dbReference type="ARBA" id="ARBA00025795"/>
    </source>
</evidence>
<dbReference type="InterPro" id="IPR036851">
    <property type="entry name" value="Chloroperoxidase-like_sf"/>
</dbReference>
<evidence type="ECO:0000256" key="5">
    <source>
        <dbReference type="ARBA" id="ARBA00023002"/>
    </source>
</evidence>
<evidence type="ECO:0000256" key="4">
    <source>
        <dbReference type="ARBA" id="ARBA00022723"/>
    </source>
</evidence>
<keyword evidence="2" id="KW-0575">Peroxidase</keyword>
<dbReference type="PANTHER" id="PTHR33577:SF16">
    <property type="entry name" value="HEME HALOPEROXIDASE FAMILY PROFILE DOMAIN-CONTAINING PROTEIN"/>
    <property type="match status" value="1"/>
</dbReference>
<evidence type="ECO:0000256" key="3">
    <source>
        <dbReference type="ARBA" id="ARBA00022617"/>
    </source>
</evidence>
<evidence type="ECO:0000256" key="2">
    <source>
        <dbReference type="ARBA" id="ARBA00022559"/>
    </source>
</evidence>
<organism evidence="12">
    <name type="scientific">Melampsora larici-populina (strain 98AG31 / pathotype 3-4-7)</name>
    <name type="common">Poplar leaf rust fungus</name>
    <dbReference type="NCBI Taxonomy" id="747676"/>
    <lineage>
        <taxon>Eukaryota</taxon>
        <taxon>Fungi</taxon>
        <taxon>Dikarya</taxon>
        <taxon>Basidiomycota</taxon>
        <taxon>Pucciniomycotina</taxon>
        <taxon>Pucciniomycetes</taxon>
        <taxon>Pucciniales</taxon>
        <taxon>Melampsoraceae</taxon>
        <taxon>Melampsora</taxon>
    </lineage>
</organism>
<keyword evidence="12" id="KW-1185">Reference proteome</keyword>
<feature type="domain" description="Heme haloperoxidase family profile" evidence="10">
    <location>
        <begin position="100"/>
        <end position="350"/>
    </location>
</feature>
<name>F4RQH1_MELLP</name>
<dbReference type="InParanoid" id="F4RQH1"/>
<protein>
    <recommendedName>
        <fullName evidence="10">Heme haloperoxidase family profile domain-containing protein</fullName>
    </recommendedName>
</protein>
<evidence type="ECO:0000259" key="10">
    <source>
        <dbReference type="PROSITE" id="PS51405"/>
    </source>
</evidence>
<evidence type="ECO:0000313" key="11">
    <source>
        <dbReference type="EMBL" id="EGG05410.1"/>
    </source>
</evidence>
<dbReference type="SUPFAM" id="SSF47571">
    <property type="entry name" value="Cloroperoxidase"/>
    <property type="match status" value="1"/>
</dbReference>
<dbReference type="PROSITE" id="PS51405">
    <property type="entry name" value="HEME_HALOPEROXIDASE"/>
    <property type="match status" value="1"/>
</dbReference>
<dbReference type="EMBL" id="GL883113">
    <property type="protein sequence ID" value="EGG05410.1"/>
    <property type="molecule type" value="Genomic_DNA"/>
</dbReference>
<dbReference type="GeneID" id="18923249"/>
<comment type="cofactor">
    <cofactor evidence="1">
        <name>heme b</name>
        <dbReference type="ChEBI" id="CHEBI:60344"/>
    </cofactor>
</comment>
<evidence type="ECO:0000256" key="9">
    <source>
        <dbReference type="SAM" id="SignalP"/>
    </source>
</evidence>
<dbReference type="KEGG" id="mlr:MELLADRAFT_107698"/>
<dbReference type="RefSeq" id="XP_007411332.1">
    <property type="nucleotide sequence ID" value="XM_007411270.1"/>
</dbReference>
<evidence type="ECO:0000313" key="12">
    <source>
        <dbReference type="Proteomes" id="UP000001072"/>
    </source>
</evidence>
<keyword evidence="6" id="KW-0408">Iron</keyword>
<proteinExistence type="inferred from homology"/>